<organism evidence="2 3">
    <name type="scientific">Streblomastix strix</name>
    <dbReference type="NCBI Taxonomy" id="222440"/>
    <lineage>
        <taxon>Eukaryota</taxon>
        <taxon>Metamonada</taxon>
        <taxon>Preaxostyla</taxon>
        <taxon>Oxymonadida</taxon>
        <taxon>Streblomastigidae</taxon>
        <taxon>Streblomastix</taxon>
    </lineage>
</organism>
<dbReference type="AlphaFoldDB" id="A0A5J4U9P2"/>
<keyword evidence="1" id="KW-0812">Transmembrane</keyword>
<name>A0A5J4U9P2_9EUKA</name>
<sequence length="325" mass="37747">MKDKISNILEFITSLNIRLLYGTDSKIIVNPTGDQQIDGISCPRTLKKHSKTLSVLYDPRDCFVIRVPEECENKNRVYSFKGIFNGFEALYFKYIMCVTKIIDTNLTQQNIDMGDYSIQEIGSLIMYDLMGGALAYRDSLISDQHSITNQHRNEIIIFFIFSVVTLLIGFNFFLVRIRRLIFDVELRTQKMELLDPNSDVSERIGMGSASYKTDSSCDCMRMDQLNQKVLLYVAHLCASIDWTMNIEKETQDIIKMNEQNQSEEIDTILQLANIVKYERQQLQIMNDDSKMLVVNQIISDDEEHLKNIRRCVLNLLSIVFRFFCN</sequence>
<evidence type="ECO:0000313" key="2">
    <source>
        <dbReference type="EMBL" id="KAA6366611.1"/>
    </source>
</evidence>
<dbReference type="Proteomes" id="UP000324800">
    <property type="component" value="Unassembled WGS sequence"/>
</dbReference>
<protein>
    <submittedName>
        <fullName evidence="2">Uncharacterized protein</fullName>
    </submittedName>
</protein>
<keyword evidence="1" id="KW-0472">Membrane</keyword>
<proteinExistence type="predicted"/>
<comment type="caution">
    <text evidence="2">The sequence shown here is derived from an EMBL/GenBank/DDBJ whole genome shotgun (WGS) entry which is preliminary data.</text>
</comment>
<feature type="transmembrane region" description="Helical" evidence="1">
    <location>
        <begin position="155"/>
        <end position="175"/>
    </location>
</feature>
<evidence type="ECO:0000313" key="3">
    <source>
        <dbReference type="Proteomes" id="UP000324800"/>
    </source>
</evidence>
<reference evidence="2 3" key="1">
    <citation type="submission" date="2019-03" db="EMBL/GenBank/DDBJ databases">
        <title>Single cell metagenomics reveals metabolic interactions within the superorganism composed of flagellate Streblomastix strix and complex community of Bacteroidetes bacteria on its surface.</title>
        <authorList>
            <person name="Treitli S.C."/>
            <person name="Kolisko M."/>
            <person name="Husnik F."/>
            <person name="Keeling P."/>
            <person name="Hampl V."/>
        </authorList>
    </citation>
    <scope>NUCLEOTIDE SEQUENCE [LARGE SCALE GENOMIC DNA]</scope>
    <source>
        <strain evidence="2">ST1C</strain>
    </source>
</reference>
<accession>A0A5J4U9P2</accession>
<feature type="non-terminal residue" evidence="2">
    <location>
        <position position="325"/>
    </location>
</feature>
<evidence type="ECO:0000256" key="1">
    <source>
        <dbReference type="SAM" id="Phobius"/>
    </source>
</evidence>
<keyword evidence="1" id="KW-1133">Transmembrane helix</keyword>
<gene>
    <name evidence="2" type="ORF">EZS28_037862</name>
</gene>
<dbReference type="EMBL" id="SNRW01019190">
    <property type="protein sequence ID" value="KAA6366611.1"/>
    <property type="molecule type" value="Genomic_DNA"/>
</dbReference>